<dbReference type="Pfam" id="PF07833">
    <property type="entry name" value="Cu_amine_oxidN1"/>
    <property type="match status" value="1"/>
</dbReference>
<gene>
    <name evidence="3" type="ORF">QJS35_21735</name>
</gene>
<proteinExistence type="predicted"/>
<keyword evidence="4" id="KW-1185">Reference proteome</keyword>
<feature type="domain" description="Copper amine oxidase-like N-terminal" evidence="2">
    <location>
        <begin position="58"/>
        <end position="93"/>
    </location>
</feature>
<sequence>MRRISMVLLLVVTALFCLATGAYAASKITAIKAFLDGDIKFVKDGVNWQPTDSKGNEVLPITYNGTTYLPLRVIADAFNIPVKYDGRAKTISLGNTEGVSDNQNVTLYAKQMKTEYSASAYYDVIDKKQLVFGGHQYNGAFAVTASSSEIYYLKVDFGQKYNSLHLIMVGKANMKFKVYNGDKQQLTDEISLVEGEVKEVDVDLQGSQFATIYTYGADTSNGYPLVYILKDSYVK</sequence>
<reference evidence="3 4" key="1">
    <citation type="journal article" date="2023" name="Genome Announc.">
        <title>Pan-Genome Analyses of the Genus Cohnella and Proposal of the Novel Species Cohnella silvisoli sp. nov., Isolated from Forest Soil.</title>
        <authorList>
            <person name="Wang C."/>
            <person name="Mao L."/>
            <person name="Bao G."/>
            <person name="Zhu H."/>
        </authorList>
    </citation>
    <scope>NUCLEOTIDE SEQUENCE [LARGE SCALE GENOMIC DNA]</scope>
    <source>
        <strain evidence="3 4">NL03-T5-1</strain>
    </source>
</reference>
<evidence type="ECO:0000313" key="3">
    <source>
        <dbReference type="EMBL" id="MEQ4485013.1"/>
    </source>
</evidence>
<accession>A0ABV1KY98</accession>
<evidence type="ECO:0000313" key="4">
    <source>
        <dbReference type="Proteomes" id="UP001493487"/>
    </source>
</evidence>
<evidence type="ECO:0000259" key="2">
    <source>
        <dbReference type="Pfam" id="PF07833"/>
    </source>
</evidence>
<name>A0ABV1KY98_9BACL</name>
<feature type="signal peptide" evidence="1">
    <location>
        <begin position="1"/>
        <end position="24"/>
    </location>
</feature>
<keyword evidence="1" id="KW-0732">Signal</keyword>
<comment type="caution">
    <text evidence="3">The sequence shown here is derived from an EMBL/GenBank/DDBJ whole genome shotgun (WGS) entry which is preliminary data.</text>
</comment>
<dbReference type="InterPro" id="IPR012854">
    <property type="entry name" value="Cu_amine_oxidase-like_N"/>
</dbReference>
<dbReference type="Proteomes" id="UP001493487">
    <property type="component" value="Unassembled WGS sequence"/>
</dbReference>
<feature type="chain" id="PRO_5045885780" evidence="1">
    <location>
        <begin position="25"/>
        <end position="235"/>
    </location>
</feature>
<organism evidence="3 4">
    <name type="scientific">Cohnella silvisoli</name>
    <dbReference type="NCBI Taxonomy" id="2873699"/>
    <lineage>
        <taxon>Bacteria</taxon>
        <taxon>Bacillati</taxon>
        <taxon>Bacillota</taxon>
        <taxon>Bacilli</taxon>
        <taxon>Bacillales</taxon>
        <taxon>Paenibacillaceae</taxon>
        <taxon>Cohnella</taxon>
    </lineage>
</organism>
<dbReference type="EMBL" id="JASKHM010000013">
    <property type="protein sequence ID" value="MEQ4485013.1"/>
    <property type="molecule type" value="Genomic_DNA"/>
</dbReference>
<evidence type="ECO:0000256" key="1">
    <source>
        <dbReference type="SAM" id="SignalP"/>
    </source>
</evidence>
<dbReference type="RefSeq" id="WP_232184778.1">
    <property type="nucleotide sequence ID" value="NZ_JAIOAP010000003.1"/>
</dbReference>
<protein>
    <submittedName>
        <fullName evidence="3">Stalk domain-containing protein</fullName>
    </submittedName>
</protein>